<dbReference type="Proteomes" id="UP001387364">
    <property type="component" value="Chromosome"/>
</dbReference>
<keyword evidence="6" id="KW-0175">Coiled coil</keyword>
<evidence type="ECO:0000313" key="8">
    <source>
        <dbReference type="EMBL" id="WXB94618.1"/>
    </source>
</evidence>
<feature type="domain" description="Dynamin N-terminal" evidence="7">
    <location>
        <begin position="635"/>
        <end position="886"/>
    </location>
</feature>
<reference evidence="8 9" key="1">
    <citation type="submission" date="2024-02" db="EMBL/GenBank/DDBJ databases">
        <title>Seven novel Bacillus-like species.</title>
        <authorList>
            <person name="Liu G."/>
        </authorList>
    </citation>
    <scope>NUCLEOTIDE SEQUENCE [LARGE SCALE GENOMIC DNA]</scope>
    <source>
        <strain evidence="8 9">FJAT-52991</strain>
    </source>
</reference>
<feature type="domain" description="Dynamin N-terminal" evidence="7">
    <location>
        <begin position="57"/>
        <end position="211"/>
    </location>
</feature>
<dbReference type="RefSeq" id="WP_338754397.1">
    <property type="nucleotide sequence ID" value="NZ_CP147404.1"/>
</dbReference>
<keyword evidence="2" id="KW-0547">Nucleotide-binding</keyword>
<evidence type="ECO:0000256" key="5">
    <source>
        <dbReference type="ARBA" id="ARBA00023136"/>
    </source>
</evidence>
<dbReference type="InterPro" id="IPR027417">
    <property type="entry name" value="P-loop_NTPase"/>
</dbReference>
<sequence>MLNEQLQEWLTSQRPTRTLLLESITQLRRTMLEKEDLTLAKKCSDLIEKLENMEYVIAFCGHFSAGKSSMINELMGENLLPSNPIPTSANVVKVKAGEPYAKVSFKEQGMKQFPFPYDIKMIQAYCVNGDVVDEVEISHPVEHLPKGVSILDTPGIDSTDDAHRVSAESKLHIADMVFYMMDYNHVQSPVNFEFCQRLADMGKECYLIINQIDKHLAFELSFDEFVHRIRSSFDEHSIPYKEIYFASLKEEDHPHNQVHKLKVLLSEKLTMRKQIIIEHVMMEALFIALEFYHHQTEKDKEKKESLEQLLANVRSITELEEDLIDVLRQEETMKHRGQKYLQLFDQELDTIFNNAKLMDYYTRILVREFLESRELTFRVKGLFSKKKTQKERTERLNRFYKAINENRLAYIDIPLKKAIPAFLSDFGLLNEELQEKIRQLQVEFPPSFLEEKVKRGAVLSGDYVLTYAKDVTRELQLLYHRSLMPLIEPLERQAHINAKKKKEQLKQEREELEQKKQAWEEWVQLNEQHEALYQDLLDLLEMQGEETFTEDAFIAFDGPRLHKRKKSRKIVSIGEVSREWHKQADEQLFVPVPLDEDIRKLHRQTEALATINGMETVVDHLRLRLKRLETNQYTVALFGAFSAGKSSFANALLGEQVLPVSPNPTTAAINEVRAPNQAYSHGTVIIQFKTEEQLLKDMNQALELSEQTIEHFDDLHTLFEKHDRMMQEWKEQKEDETSTNKQGKENEVILPPLIHLPNEQFTFLRSALKGYPLMSKRLGQKEIQTIESYGDYVSVEEKACFVEKIKMYYSSPFTEQGMVLVDTPGAGSMNARHTEMAFNYMAEADSVVFVTYYNHAFSRTDQEFLIQLGRVKDYFEHDKMFFVVNAADLAESKQDLLDVLHHVEKNLLTCGIHKARIYPLSSHLSLYAKKAASSCLSGEEEARYRKVLQIGADDKLLNPQQVLELSGMSLFDEQFIPFTKQQLALSTLRHAQFDMKQAILELKRWIQLSQDEEAVKEKTRQQLAYQLNEARTYLQQRLLTLENQAMQQEIEELLFYAKQRIFYRYNDAFKVIFSPAAFDQFDDIAIALHRFTNEIIRFVANDVTQDMRATTIRLQAFMQKSIKELQKNLETELKERMESISIRYVESPKIEWPSFKTGLQHIQASSFQSLLKTFDSPTVFFAEGGNKVVRDEVEKALLHPVYDYIDLAGEQIKETFIPIYQQVAEEVREEVTKQVEQQIAGRLVVLSTKVNMDHIKKFVQRMENS</sequence>
<dbReference type="PANTHER" id="PTHR10465">
    <property type="entry name" value="TRANSMEMBRANE GTPASE FZO1"/>
    <property type="match status" value="1"/>
</dbReference>
<evidence type="ECO:0000256" key="1">
    <source>
        <dbReference type="ARBA" id="ARBA00004370"/>
    </source>
</evidence>
<dbReference type="EMBL" id="CP147404">
    <property type="protein sequence ID" value="WXB94618.1"/>
    <property type="molecule type" value="Genomic_DNA"/>
</dbReference>
<evidence type="ECO:0000259" key="7">
    <source>
        <dbReference type="Pfam" id="PF00350"/>
    </source>
</evidence>
<dbReference type="SUPFAM" id="SSF52540">
    <property type="entry name" value="P-loop containing nucleoside triphosphate hydrolases"/>
    <property type="match status" value="2"/>
</dbReference>
<dbReference type="Pfam" id="PF00350">
    <property type="entry name" value="Dynamin_N"/>
    <property type="match status" value="2"/>
</dbReference>
<keyword evidence="3" id="KW-0378">Hydrolase</keyword>
<evidence type="ECO:0000256" key="2">
    <source>
        <dbReference type="ARBA" id="ARBA00022741"/>
    </source>
</evidence>
<proteinExistence type="predicted"/>
<evidence type="ECO:0000256" key="3">
    <source>
        <dbReference type="ARBA" id="ARBA00022801"/>
    </source>
</evidence>
<evidence type="ECO:0000313" key="9">
    <source>
        <dbReference type="Proteomes" id="UP001387364"/>
    </source>
</evidence>
<feature type="coiled-coil region" evidence="6">
    <location>
        <begin position="491"/>
        <end position="522"/>
    </location>
</feature>
<organism evidence="8 9">
    <name type="scientific">Bacillus kandeliae</name>
    <dbReference type="NCBI Taxonomy" id="3129297"/>
    <lineage>
        <taxon>Bacteria</taxon>
        <taxon>Bacillati</taxon>
        <taxon>Bacillota</taxon>
        <taxon>Bacilli</taxon>
        <taxon>Bacillales</taxon>
        <taxon>Bacillaceae</taxon>
        <taxon>Bacillus</taxon>
    </lineage>
</organism>
<keyword evidence="4" id="KW-0342">GTP-binding</keyword>
<accession>A0ABZ2NA55</accession>
<keyword evidence="5" id="KW-0472">Membrane</keyword>
<name>A0ABZ2NA55_9BACI</name>
<dbReference type="InterPro" id="IPR045063">
    <property type="entry name" value="Dynamin_N"/>
</dbReference>
<evidence type="ECO:0000256" key="6">
    <source>
        <dbReference type="SAM" id="Coils"/>
    </source>
</evidence>
<protein>
    <submittedName>
        <fullName evidence="8">Dynamin family protein</fullName>
    </submittedName>
</protein>
<keyword evidence="9" id="KW-1185">Reference proteome</keyword>
<dbReference type="Gene3D" id="3.40.50.300">
    <property type="entry name" value="P-loop containing nucleotide triphosphate hydrolases"/>
    <property type="match status" value="2"/>
</dbReference>
<dbReference type="InterPro" id="IPR027094">
    <property type="entry name" value="Mitofusin_fam"/>
</dbReference>
<gene>
    <name evidence="8" type="ORF">WDJ61_08340</name>
</gene>
<evidence type="ECO:0000256" key="4">
    <source>
        <dbReference type="ARBA" id="ARBA00023134"/>
    </source>
</evidence>
<dbReference type="CDD" id="cd09912">
    <property type="entry name" value="DLP_2"/>
    <property type="match status" value="1"/>
</dbReference>
<dbReference type="PANTHER" id="PTHR10465:SF0">
    <property type="entry name" value="SARCALUMENIN"/>
    <property type="match status" value="1"/>
</dbReference>
<comment type="subcellular location">
    <subcellularLocation>
        <location evidence="1">Membrane</location>
    </subcellularLocation>
</comment>